<name>A0A367L5R4_9HYPO</name>
<feature type="domain" description="Ketopantoate reductase C-terminal" evidence="6">
    <location>
        <begin position="319"/>
        <end position="443"/>
    </location>
</feature>
<dbReference type="OrthoDB" id="73846at2759"/>
<evidence type="ECO:0000256" key="4">
    <source>
        <dbReference type="SAM" id="MobiDB-lite"/>
    </source>
</evidence>
<feature type="region of interest" description="Disordered" evidence="4">
    <location>
        <begin position="146"/>
        <end position="171"/>
    </location>
</feature>
<organism evidence="7 8">
    <name type="scientific">Ophiocordyceps polyrhachis-furcata BCC 54312</name>
    <dbReference type="NCBI Taxonomy" id="1330021"/>
    <lineage>
        <taxon>Eukaryota</taxon>
        <taxon>Fungi</taxon>
        <taxon>Dikarya</taxon>
        <taxon>Ascomycota</taxon>
        <taxon>Pezizomycotina</taxon>
        <taxon>Sordariomycetes</taxon>
        <taxon>Hypocreomycetidae</taxon>
        <taxon>Hypocreales</taxon>
        <taxon>Ophiocordycipitaceae</taxon>
        <taxon>Ophiocordyceps</taxon>
    </lineage>
</organism>
<evidence type="ECO:0000256" key="1">
    <source>
        <dbReference type="ARBA" id="ARBA00007870"/>
    </source>
</evidence>
<evidence type="ECO:0008006" key="9">
    <source>
        <dbReference type="Google" id="ProtNLM"/>
    </source>
</evidence>
<feature type="compositionally biased region" description="Basic and acidic residues" evidence="4">
    <location>
        <begin position="1"/>
        <end position="20"/>
    </location>
</feature>
<dbReference type="GO" id="GO:0008677">
    <property type="term" value="F:2-dehydropantoate 2-reductase activity"/>
    <property type="evidence" value="ECO:0007669"/>
    <property type="project" value="TreeGrafter"/>
</dbReference>
<accession>A0A367L5R4</accession>
<evidence type="ECO:0000313" key="7">
    <source>
        <dbReference type="EMBL" id="RCI09775.1"/>
    </source>
</evidence>
<keyword evidence="3" id="KW-0560">Oxidoreductase</keyword>
<dbReference type="AlphaFoldDB" id="A0A367L5R4"/>
<dbReference type="Pfam" id="PF02558">
    <property type="entry name" value="ApbA"/>
    <property type="match status" value="1"/>
</dbReference>
<dbReference type="Gene3D" id="1.10.1040.10">
    <property type="entry name" value="N-(1-d-carboxylethyl)-l-norvaline Dehydrogenase, domain 2"/>
    <property type="match status" value="1"/>
</dbReference>
<comment type="caution">
    <text evidence="7">The sequence shown here is derived from an EMBL/GenBank/DDBJ whole genome shotgun (WGS) entry which is preliminary data.</text>
</comment>
<sequence>MRANRARADRGSSNKPRKSDPSSGTPTRTDGAKADTVFPDKPRKTISPSDAPGKENRVRVDRGSLDKPPKPDASSALAAVKPIHAPNPKFALLPASTALPPAPVHKIHIIGEDAKAKFMAHVLCDIYESVELLGWRRISSKYSNISSGAERSKRKSTTPWPSPTGLKRNAVPERKLAKDDSSHIDLLVVTGPACDAAAALNSIKHRVDDKSTICLMSEGLGVMSDVKENIFEHVDSKPDFLLGYMSHKVAWHRNSDSVKRLKDGETRVTHPISDFELKKVVRHKSPPRPTRVDTWSSSHDLCSSVTAYDEWLQFKMPGMIFDCCVEPVCTVLELSYKNVMWNQAAQSLINKLLNEILNVIKHMYEIQGSPVMRSLVNHQRVSSWLRRSILAKRDQPCQLVKRIEYGLPTDIEYRNDYFIRRARQMGIYPRTNATMSDIIKAKQIQALARINSQVRFEETTIPGHLEEQYRSLLL</sequence>
<evidence type="ECO:0000256" key="3">
    <source>
        <dbReference type="ARBA" id="ARBA00023002"/>
    </source>
</evidence>
<feature type="domain" description="Ketopantoate reductase N-terminal" evidence="5">
    <location>
        <begin position="163"/>
        <end position="252"/>
    </location>
</feature>
<dbReference type="InterPro" id="IPR013332">
    <property type="entry name" value="KPR_N"/>
</dbReference>
<dbReference type="Pfam" id="PF08546">
    <property type="entry name" value="ApbA_C"/>
    <property type="match status" value="1"/>
</dbReference>
<proteinExistence type="inferred from homology"/>
<keyword evidence="8" id="KW-1185">Reference proteome</keyword>
<dbReference type="STRING" id="1330021.A0A367L5R4"/>
<evidence type="ECO:0000259" key="5">
    <source>
        <dbReference type="Pfam" id="PF02558"/>
    </source>
</evidence>
<evidence type="ECO:0000259" key="6">
    <source>
        <dbReference type="Pfam" id="PF08546"/>
    </source>
</evidence>
<dbReference type="PANTHER" id="PTHR43765:SF2">
    <property type="entry name" value="2-DEHYDROPANTOATE 2-REDUCTASE"/>
    <property type="match status" value="1"/>
</dbReference>
<feature type="compositionally biased region" description="Basic and acidic residues" evidence="4">
    <location>
        <begin position="52"/>
        <end position="70"/>
    </location>
</feature>
<dbReference type="SUPFAM" id="SSF48179">
    <property type="entry name" value="6-phosphogluconate dehydrogenase C-terminal domain-like"/>
    <property type="match status" value="1"/>
</dbReference>
<gene>
    <name evidence="7" type="ORF">L249_3914</name>
</gene>
<keyword evidence="2" id="KW-0521">NADP</keyword>
<comment type="similarity">
    <text evidence="1">Belongs to the ketopantoate reductase family.</text>
</comment>
<evidence type="ECO:0000313" key="8">
    <source>
        <dbReference type="Proteomes" id="UP000253664"/>
    </source>
</evidence>
<feature type="region of interest" description="Disordered" evidence="4">
    <location>
        <begin position="1"/>
        <end position="75"/>
    </location>
</feature>
<reference evidence="7 8" key="1">
    <citation type="journal article" date="2015" name="BMC Genomics">
        <title>Insights from the genome of Ophiocordyceps polyrhachis-furcata to pathogenicity and host specificity in insect fungi.</title>
        <authorList>
            <person name="Wichadakul D."/>
            <person name="Kobmoo N."/>
            <person name="Ingsriswang S."/>
            <person name="Tangphatsornruang S."/>
            <person name="Chantasingh D."/>
            <person name="Luangsa-ard J.J."/>
            <person name="Eurwilaichitr L."/>
        </authorList>
    </citation>
    <scope>NUCLEOTIDE SEQUENCE [LARGE SCALE GENOMIC DNA]</scope>
    <source>
        <strain evidence="7 8">BCC 54312</strain>
    </source>
</reference>
<dbReference type="InterPro" id="IPR013752">
    <property type="entry name" value="KPA_reductase"/>
</dbReference>
<dbReference type="InterPro" id="IPR050838">
    <property type="entry name" value="Ketopantoate_reductase"/>
</dbReference>
<feature type="compositionally biased region" description="Basic and acidic residues" evidence="4">
    <location>
        <begin position="30"/>
        <end position="43"/>
    </location>
</feature>
<dbReference type="PANTHER" id="PTHR43765">
    <property type="entry name" value="2-DEHYDROPANTOATE 2-REDUCTASE-RELATED"/>
    <property type="match status" value="1"/>
</dbReference>
<evidence type="ECO:0000256" key="2">
    <source>
        <dbReference type="ARBA" id="ARBA00022857"/>
    </source>
</evidence>
<dbReference type="Proteomes" id="UP000253664">
    <property type="component" value="Unassembled WGS sequence"/>
</dbReference>
<dbReference type="InterPro" id="IPR008927">
    <property type="entry name" value="6-PGluconate_DH-like_C_sf"/>
</dbReference>
<dbReference type="Gene3D" id="3.40.50.720">
    <property type="entry name" value="NAD(P)-binding Rossmann-like Domain"/>
    <property type="match status" value="1"/>
</dbReference>
<dbReference type="GO" id="GO:0050661">
    <property type="term" value="F:NADP binding"/>
    <property type="evidence" value="ECO:0007669"/>
    <property type="project" value="TreeGrafter"/>
</dbReference>
<protein>
    <recommendedName>
        <fullName evidence="9">Ketopantoate reductase C-terminal domain-containing protein</fullName>
    </recommendedName>
</protein>
<dbReference type="EMBL" id="LKCN02000014">
    <property type="protein sequence ID" value="RCI09775.1"/>
    <property type="molecule type" value="Genomic_DNA"/>
</dbReference>
<dbReference type="InterPro" id="IPR013328">
    <property type="entry name" value="6PGD_dom2"/>
</dbReference>
<dbReference type="GO" id="GO:0005739">
    <property type="term" value="C:mitochondrion"/>
    <property type="evidence" value="ECO:0007669"/>
    <property type="project" value="TreeGrafter"/>
</dbReference>